<feature type="domain" description="CAAX prenyl protease 2/Lysostaphin resistance protein A-like" evidence="3">
    <location>
        <begin position="239"/>
        <end position="290"/>
    </location>
</feature>
<dbReference type="EMBL" id="CADCVF010000084">
    <property type="protein sequence ID" value="CAA9473029.1"/>
    <property type="molecule type" value="Genomic_DNA"/>
</dbReference>
<feature type="transmembrane region" description="Helical" evidence="2">
    <location>
        <begin position="273"/>
        <end position="292"/>
    </location>
</feature>
<keyword evidence="2" id="KW-0472">Membrane</keyword>
<dbReference type="Pfam" id="PF02517">
    <property type="entry name" value="Rce1-like"/>
    <property type="match status" value="1"/>
</dbReference>
<reference evidence="4" key="1">
    <citation type="submission" date="2020-02" db="EMBL/GenBank/DDBJ databases">
        <authorList>
            <person name="Meier V. D."/>
        </authorList>
    </citation>
    <scope>NUCLEOTIDE SEQUENCE</scope>
    <source>
        <strain evidence="4">AVDCRST_MAG58</strain>
    </source>
</reference>
<name>A0A6J4RGF5_9ACTN</name>
<dbReference type="AlphaFoldDB" id="A0A6J4RGF5"/>
<evidence type="ECO:0000256" key="2">
    <source>
        <dbReference type="SAM" id="Phobius"/>
    </source>
</evidence>
<feature type="non-terminal residue" evidence="4">
    <location>
        <position position="302"/>
    </location>
</feature>
<evidence type="ECO:0000256" key="1">
    <source>
        <dbReference type="SAM" id="MobiDB-lite"/>
    </source>
</evidence>
<protein>
    <submittedName>
        <fullName evidence="4">2-polyprenyl-6-methoxyphenol hydroxylase and related FAD-dependent oxidoreductases</fullName>
    </submittedName>
</protein>
<dbReference type="InterPro" id="IPR003675">
    <property type="entry name" value="Rce1/LyrA-like_dom"/>
</dbReference>
<feature type="transmembrane region" description="Helical" evidence="2">
    <location>
        <begin position="198"/>
        <end position="220"/>
    </location>
</feature>
<evidence type="ECO:0000259" key="3">
    <source>
        <dbReference type="Pfam" id="PF02517"/>
    </source>
</evidence>
<feature type="compositionally biased region" description="Basic and acidic residues" evidence="1">
    <location>
        <begin position="25"/>
        <end position="42"/>
    </location>
</feature>
<keyword evidence="2" id="KW-0812">Transmembrane</keyword>
<accession>A0A6J4RGF5</accession>
<dbReference type="GO" id="GO:0004175">
    <property type="term" value="F:endopeptidase activity"/>
    <property type="evidence" value="ECO:0007669"/>
    <property type="project" value="UniProtKB-ARBA"/>
</dbReference>
<proteinExistence type="predicted"/>
<organism evidence="4">
    <name type="scientific">uncultured Rubrobacteraceae bacterium</name>
    <dbReference type="NCBI Taxonomy" id="349277"/>
    <lineage>
        <taxon>Bacteria</taxon>
        <taxon>Bacillati</taxon>
        <taxon>Actinomycetota</taxon>
        <taxon>Rubrobacteria</taxon>
        <taxon>Rubrobacterales</taxon>
        <taxon>Rubrobacteraceae</taxon>
        <taxon>environmental samples</taxon>
    </lineage>
</organism>
<feature type="transmembrane region" description="Helical" evidence="2">
    <location>
        <begin position="232"/>
        <end position="253"/>
    </location>
</feature>
<evidence type="ECO:0000313" key="4">
    <source>
        <dbReference type="EMBL" id="CAA9473029.1"/>
    </source>
</evidence>
<gene>
    <name evidence="4" type="ORF">AVDCRST_MAG58-4066</name>
</gene>
<sequence>ERVEGRRAIPRSLGRSTVFVATGSRTDEGRPEHDQHRRETGRARGRPARYPGAGARRKGPQRSTRSLLHRRRRSGGGDAGAAAGPQGGRRARAGEARRLPEGLPGGHHPPLDDGNHGRTQPGGEAAPRQAHQGATIAVPNAPGDRYRGRLPPPQDALPLRRVHAPVGLPRLRYGRGEALPELPPGDERRGQGGWRVGIVWYLAALFGLLASMVLLGSAFSDPAPLEVLTERWSLLFTLFLPEVLFPFLFIQIFEEVGWTAFMQHTLQERRGPLVASVLVAPAFVLQHLPILLMDAGIGLASL</sequence>
<feature type="region of interest" description="Disordered" evidence="1">
    <location>
        <begin position="1"/>
        <end position="158"/>
    </location>
</feature>
<keyword evidence="2" id="KW-1133">Transmembrane helix</keyword>
<dbReference type="GO" id="GO:0080120">
    <property type="term" value="P:CAAX-box protein maturation"/>
    <property type="evidence" value="ECO:0007669"/>
    <property type="project" value="UniProtKB-ARBA"/>
</dbReference>
<feature type="non-terminal residue" evidence="4">
    <location>
        <position position="1"/>
    </location>
</feature>